<sequence length="104" mass="12435">MGEGHSVTFQTSWTTEVPNCGGRLFHKMDQSKSSGKHYWRQHHQVLRDKHPLPFRGTPSRGHRQRYLVHTDKKMRQLLAEYNIKHHFTSVEHPRPMDKRKPQTR</sequence>
<reference evidence="2 3" key="1">
    <citation type="journal article" date="2018" name="Front. Plant Sci.">
        <title>Red Clover (Trifolium pratense) and Zigzag Clover (T. medium) - A Picture of Genomic Similarities and Differences.</title>
        <authorList>
            <person name="Dluhosova J."/>
            <person name="Istvanek J."/>
            <person name="Nedelnik J."/>
            <person name="Repkova J."/>
        </authorList>
    </citation>
    <scope>NUCLEOTIDE SEQUENCE [LARGE SCALE GENOMIC DNA]</scope>
    <source>
        <strain evidence="3">cv. 10/8</strain>
        <tissue evidence="2">Leaf</tissue>
    </source>
</reference>
<name>A0A392NMY8_9FABA</name>
<comment type="caution">
    <text evidence="2">The sequence shown here is derived from an EMBL/GenBank/DDBJ whole genome shotgun (WGS) entry which is preliminary data.</text>
</comment>
<dbReference type="EMBL" id="LXQA010045607">
    <property type="protein sequence ID" value="MCI01237.1"/>
    <property type="molecule type" value="Genomic_DNA"/>
</dbReference>
<proteinExistence type="predicted"/>
<evidence type="ECO:0000313" key="2">
    <source>
        <dbReference type="EMBL" id="MCI01237.1"/>
    </source>
</evidence>
<feature type="region of interest" description="Disordered" evidence="1">
    <location>
        <begin position="46"/>
        <end position="65"/>
    </location>
</feature>
<keyword evidence="3" id="KW-1185">Reference proteome</keyword>
<feature type="region of interest" description="Disordered" evidence="1">
    <location>
        <begin position="85"/>
        <end position="104"/>
    </location>
</feature>
<protein>
    <submittedName>
        <fullName evidence="2">Uncharacterized protein</fullName>
    </submittedName>
</protein>
<organism evidence="2 3">
    <name type="scientific">Trifolium medium</name>
    <dbReference type="NCBI Taxonomy" id="97028"/>
    <lineage>
        <taxon>Eukaryota</taxon>
        <taxon>Viridiplantae</taxon>
        <taxon>Streptophyta</taxon>
        <taxon>Embryophyta</taxon>
        <taxon>Tracheophyta</taxon>
        <taxon>Spermatophyta</taxon>
        <taxon>Magnoliopsida</taxon>
        <taxon>eudicotyledons</taxon>
        <taxon>Gunneridae</taxon>
        <taxon>Pentapetalae</taxon>
        <taxon>rosids</taxon>
        <taxon>fabids</taxon>
        <taxon>Fabales</taxon>
        <taxon>Fabaceae</taxon>
        <taxon>Papilionoideae</taxon>
        <taxon>50 kb inversion clade</taxon>
        <taxon>NPAAA clade</taxon>
        <taxon>Hologalegina</taxon>
        <taxon>IRL clade</taxon>
        <taxon>Trifolieae</taxon>
        <taxon>Trifolium</taxon>
    </lineage>
</organism>
<dbReference type="Proteomes" id="UP000265520">
    <property type="component" value="Unassembled WGS sequence"/>
</dbReference>
<accession>A0A392NMY8</accession>
<evidence type="ECO:0000313" key="3">
    <source>
        <dbReference type="Proteomes" id="UP000265520"/>
    </source>
</evidence>
<evidence type="ECO:0000256" key="1">
    <source>
        <dbReference type="SAM" id="MobiDB-lite"/>
    </source>
</evidence>
<dbReference type="AlphaFoldDB" id="A0A392NMY8"/>
<feature type="compositionally biased region" description="Basic and acidic residues" evidence="1">
    <location>
        <begin position="88"/>
        <end position="104"/>
    </location>
</feature>